<protein>
    <submittedName>
        <fullName evidence="1">Uncharacterized protein</fullName>
    </submittedName>
</protein>
<reference evidence="2" key="1">
    <citation type="submission" date="2019-07" db="EMBL/GenBank/DDBJ databases">
        <authorList>
            <person name="Cubo M.T."/>
            <person name="Espuny M.D.R."/>
            <person name="Balsanelli E."/>
        </authorList>
    </citation>
    <scope>NUCLEOTIDE SEQUENCE [LARGE SCALE GENOMIC DNA]</scope>
</reference>
<proteinExistence type="predicted"/>
<gene>
    <name evidence="1" type="ORF">Smphiort11_027</name>
</gene>
<name>A0A5C2H3N8_9CAUD</name>
<sequence length="60" mass="6784">MNQLKVTWHFDSEGNRHTGASYIDDQGYPRATQLNGHLMVHEVKASIEGFRKRLKGAQAS</sequence>
<evidence type="ECO:0000313" key="2">
    <source>
        <dbReference type="Proteomes" id="UP000322838"/>
    </source>
</evidence>
<organism evidence="1 2">
    <name type="scientific">Sinorhizobium phage ort11</name>
    <dbReference type="NCBI Taxonomy" id="2599764"/>
    <lineage>
        <taxon>Viruses</taxon>
        <taxon>Duplodnaviria</taxon>
        <taxon>Heunggongvirae</taxon>
        <taxon>Uroviricota</taxon>
        <taxon>Caudoviricetes</taxon>
        <taxon>Schitoviridae</taxon>
        <taxon>Huelvavirus</taxon>
        <taxon>Huelvavirus ort11</taxon>
    </lineage>
</organism>
<evidence type="ECO:0000313" key="1">
    <source>
        <dbReference type="EMBL" id="QEP29825.1"/>
    </source>
</evidence>
<accession>A0A5C2H3N8</accession>
<dbReference type="EMBL" id="MN228696">
    <property type="protein sequence ID" value="QEP29825.1"/>
    <property type="molecule type" value="Genomic_DNA"/>
</dbReference>
<keyword evidence="2" id="KW-1185">Reference proteome</keyword>
<dbReference type="Proteomes" id="UP000322838">
    <property type="component" value="Segment"/>
</dbReference>